<name>A0A645HUK7_9ZZZZ</name>
<protein>
    <submittedName>
        <fullName evidence="1">Uncharacterized protein</fullName>
    </submittedName>
</protein>
<reference evidence="1" key="1">
    <citation type="submission" date="2019-08" db="EMBL/GenBank/DDBJ databases">
        <authorList>
            <person name="Kucharzyk K."/>
            <person name="Murdoch R.W."/>
            <person name="Higgins S."/>
            <person name="Loffler F."/>
        </authorList>
    </citation>
    <scope>NUCLEOTIDE SEQUENCE</scope>
</reference>
<accession>A0A645HUK7</accession>
<comment type="caution">
    <text evidence="1">The sequence shown here is derived from an EMBL/GenBank/DDBJ whole genome shotgun (WGS) entry which is preliminary data.</text>
</comment>
<sequence length="102" mass="11363">MPAERSNAASTTSTILTTLFLEPFFLPFEGWVEPCCEVEFSKTGRPPILIVYAGIQNESGKDNTIIPYGKAQTSGFCKFKKGKVLRLYDKEKDRKIVQQAAA</sequence>
<evidence type="ECO:0000313" key="1">
    <source>
        <dbReference type="EMBL" id="MPN39844.1"/>
    </source>
</evidence>
<organism evidence="1">
    <name type="scientific">bioreactor metagenome</name>
    <dbReference type="NCBI Taxonomy" id="1076179"/>
    <lineage>
        <taxon>unclassified sequences</taxon>
        <taxon>metagenomes</taxon>
        <taxon>ecological metagenomes</taxon>
    </lineage>
</organism>
<dbReference type="AlphaFoldDB" id="A0A645HUK7"/>
<dbReference type="EMBL" id="VSSQ01095909">
    <property type="protein sequence ID" value="MPN39844.1"/>
    <property type="molecule type" value="Genomic_DNA"/>
</dbReference>
<gene>
    <name evidence="1" type="ORF">SDC9_187378</name>
</gene>
<proteinExistence type="predicted"/>